<name>A0ABW2P2N0_9ACTN</name>
<dbReference type="RefSeq" id="WP_380826691.1">
    <property type="nucleotide sequence ID" value="NZ_JBHTCG010000007.1"/>
</dbReference>
<evidence type="ECO:0000313" key="2">
    <source>
        <dbReference type="EMBL" id="MFC7383247.1"/>
    </source>
</evidence>
<dbReference type="EC" id="2.3.-.-" evidence="2"/>
<dbReference type="SUPFAM" id="SSF55729">
    <property type="entry name" value="Acyl-CoA N-acyltransferases (Nat)"/>
    <property type="match status" value="1"/>
</dbReference>
<evidence type="ECO:0000259" key="1">
    <source>
        <dbReference type="PROSITE" id="PS51186"/>
    </source>
</evidence>
<comment type="caution">
    <text evidence="2">The sequence shown here is derived from an EMBL/GenBank/DDBJ whole genome shotgun (WGS) entry which is preliminary data.</text>
</comment>
<gene>
    <name evidence="2" type="ORF">ACFQSB_13585</name>
</gene>
<accession>A0ABW2P2N0</accession>
<dbReference type="GO" id="GO:0016746">
    <property type="term" value="F:acyltransferase activity"/>
    <property type="evidence" value="ECO:0007669"/>
    <property type="project" value="UniProtKB-KW"/>
</dbReference>
<protein>
    <submittedName>
        <fullName evidence="2">GNAT family N-acetyltransferase</fullName>
        <ecNumber evidence="2">2.3.-.-</ecNumber>
    </submittedName>
</protein>
<sequence length="256" mass="27196">MQTRQNEDTAAAVWMDAMKMFARAQPSGFSRDGAHGTSQVISGAAMPLLNGVFSSAREPDAAEIAAFAGSPELRSMPWSVQVRGERFDPRIADTAAAHGLARRSTLPFMLKSLSRADAADAEDGPSKVRPVGGDESALYQAMLAAGYEGPPSLFTPMCLPSVLDHPAMRAYVAEEAGEPVATSFGVFLGDHVALFNIAVLPAHRRRGHGRAATAAVLRDGYATGARTAFLHSSTMGVPLYESMGFHIAENWTTFIA</sequence>
<dbReference type="InterPro" id="IPR000182">
    <property type="entry name" value="GNAT_dom"/>
</dbReference>
<dbReference type="PROSITE" id="PS51186">
    <property type="entry name" value="GNAT"/>
    <property type="match status" value="1"/>
</dbReference>
<dbReference type="Gene3D" id="3.40.630.30">
    <property type="match status" value="1"/>
</dbReference>
<organism evidence="2 3">
    <name type="scientific">Sphaerisporangium rhizosphaerae</name>
    <dbReference type="NCBI Taxonomy" id="2269375"/>
    <lineage>
        <taxon>Bacteria</taxon>
        <taxon>Bacillati</taxon>
        <taxon>Actinomycetota</taxon>
        <taxon>Actinomycetes</taxon>
        <taxon>Streptosporangiales</taxon>
        <taxon>Streptosporangiaceae</taxon>
        <taxon>Sphaerisporangium</taxon>
    </lineage>
</organism>
<keyword evidence="2" id="KW-0808">Transferase</keyword>
<reference evidence="3" key="1">
    <citation type="journal article" date="2019" name="Int. J. Syst. Evol. Microbiol.">
        <title>The Global Catalogue of Microorganisms (GCM) 10K type strain sequencing project: providing services to taxonomists for standard genome sequencing and annotation.</title>
        <authorList>
            <consortium name="The Broad Institute Genomics Platform"/>
            <consortium name="The Broad Institute Genome Sequencing Center for Infectious Disease"/>
            <person name="Wu L."/>
            <person name="Ma J."/>
        </authorList>
    </citation>
    <scope>NUCLEOTIDE SEQUENCE [LARGE SCALE GENOMIC DNA]</scope>
    <source>
        <strain evidence="3">CECT 7649</strain>
    </source>
</reference>
<dbReference type="Pfam" id="PF00583">
    <property type="entry name" value="Acetyltransf_1"/>
    <property type="match status" value="1"/>
</dbReference>
<dbReference type="InterPro" id="IPR016181">
    <property type="entry name" value="Acyl_CoA_acyltransferase"/>
</dbReference>
<evidence type="ECO:0000313" key="3">
    <source>
        <dbReference type="Proteomes" id="UP001596496"/>
    </source>
</evidence>
<keyword evidence="3" id="KW-1185">Reference proteome</keyword>
<dbReference type="CDD" id="cd04301">
    <property type="entry name" value="NAT_SF"/>
    <property type="match status" value="1"/>
</dbReference>
<feature type="domain" description="N-acetyltransferase" evidence="1">
    <location>
        <begin position="126"/>
        <end position="256"/>
    </location>
</feature>
<proteinExistence type="predicted"/>
<dbReference type="Proteomes" id="UP001596496">
    <property type="component" value="Unassembled WGS sequence"/>
</dbReference>
<dbReference type="EMBL" id="JBHTCG010000007">
    <property type="protein sequence ID" value="MFC7383247.1"/>
    <property type="molecule type" value="Genomic_DNA"/>
</dbReference>
<keyword evidence="2" id="KW-0012">Acyltransferase</keyword>